<evidence type="ECO:0000313" key="3">
    <source>
        <dbReference type="Proteomes" id="UP000245783"/>
    </source>
</evidence>
<dbReference type="AlphaFoldDB" id="A0A316W6D4"/>
<keyword evidence="3" id="KW-1185">Reference proteome</keyword>
<reference evidence="2 3" key="1">
    <citation type="journal article" date="2018" name="Mol. Biol. Evol.">
        <title>Broad Genomic Sampling Reveals a Smut Pathogenic Ancestry of the Fungal Clade Ustilaginomycotina.</title>
        <authorList>
            <person name="Kijpornyongpan T."/>
            <person name="Mondo S.J."/>
            <person name="Barry K."/>
            <person name="Sandor L."/>
            <person name="Lee J."/>
            <person name="Lipzen A."/>
            <person name="Pangilinan J."/>
            <person name="LaButti K."/>
            <person name="Hainaut M."/>
            <person name="Henrissat B."/>
            <person name="Grigoriev I.V."/>
            <person name="Spatafora J.W."/>
            <person name="Aime M.C."/>
        </authorList>
    </citation>
    <scope>NUCLEOTIDE SEQUENCE [LARGE SCALE GENOMIC DNA]</scope>
    <source>
        <strain evidence="2 3">MCA 4658</strain>
    </source>
</reference>
<name>A0A316W6D4_9BASI</name>
<accession>A0A316W6D4</accession>
<organism evidence="2 3">
    <name type="scientific">Ceraceosorus guamensis</name>
    <dbReference type="NCBI Taxonomy" id="1522189"/>
    <lineage>
        <taxon>Eukaryota</taxon>
        <taxon>Fungi</taxon>
        <taxon>Dikarya</taxon>
        <taxon>Basidiomycota</taxon>
        <taxon>Ustilaginomycotina</taxon>
        <taxon>Exobasidiomycetes</taxon>
        <taxon>Ceraceosorales</taxon>
        <taxon>Ceraceosoraceae</taxon>
        <taxon>Ceraceosorus</taxon>
    </lineage>
</organism>
<evidence type="ECO:0000313" key="2">
    <source>
        <dbReference type="EMBL" id="PWN43225.1"/>
    </source>
</evidence>
<dbReference type="EMBL" id="KZ819372">
    <property type="protein sequence ID" value="PWN43225.1"/>
    <property type="molecule type" value="Genomic_DNA"/>
</dbReference>
<dbReference type="RefSeq" id="XP_025370385.1">
    <property type="nucleotide sequence ID" value="XM_025516080.1"/>
</dbReference>
<dbReference type="InParanoid" id="A0A316W6D4"/>
<feature type="coiled-coil region" evidence="1">
    <location>
        <begin position="63"/>
        <end position="90"/>
    </location>
</feature>
<dbReference type="Proteomes" id="UP000245783">
    <property type="component" value="Unassembled WGS sequence"/>
</dbReference>
<dbReference type="OrthoDB" id="10477614at2759"/>
<evidence type="ECO:0000256" key="1">
    <source>
        <dbReference type="SAM" id="Coils"/>
    </source>
</evidence>
<keyword evidence="1" id="KW-0175">Coiled coil</keyword>
<gene>
    <name evidence="2" type="ORF">IE81DRAFT_346819</name>
</gene>
<proteinExistence type="predicted"/>
<dbReference type="GeneID" id="37037950"/>
<sequence>MDSDVSIEMALPRERLFLQKHLFLVEGHSAISRLNFRAFHACGGYISTGDRDSSILDVDDPALKAASKQYDEIKKELRKVRKEVQASAKSRTKKELRKIKKGVQASAELRTKLLDQRNEEADAAVPGTVSAGDKADIWLRREITSAFEGMYPPGMDIIDGYLYDLRKYESSESFEQSLSMSDLLLVSTAQTNVSIESSADFKSVAHDDTQVQLGRSIKSLPTRPSVRMLDNVLLLPPFSHGTKRFSDNEEDSGAKRLRPTVALKKVQREVPMWICMRRLRRHQEDIERRMKLKRRADKDVPLKRSKTKRCCLAGNILVSQDTLFQLLVPRAASSTSPPNSPILSSYIRTETRVRRDSFLTNMAMGQIAQGAPIIKRGKLERLVGCTVASLETMSIA</sequence>
<protein>
    <submittedName>
        <fullName evidence="2">Uncharacterized protein</fullName>
    </submittedName>
</protein>